<sequence>MSILATLGITNVSFIDSGVRLPTLSPLTRKNPMHSAASFWNGLLLFLAAISTVVYGVGVMIALFFGIFRRRAALLTSYGLSAIVSVPFVLYCVLIFSSGSSPEFDEMWLPDPIDDWPIFRLLRLSIVVMLLLCFVWVTPAIQYYLTGNKNQNVPSESESNKGS</sequence>
<feature type="transmembrane region" description="Helical" evidence="1">
    <location>
        <begin position="80"/>
        <end position="101"/>
    </location>
</feature>
<dbReference type="EMBL" id="CP037920">
    <property type="protein sequence ID" value="QDT95365.1"/>
    <property type="molecule type" value="Genomic_DNA"/>
</dbReference>
<gene>
    <name evidence="2" type="ORF">V144x_08070</name>
</gene>
<dbReference type="Proteomes" id="UP000318704">
    <property type="component" value="Chromosome"/>
</dbReference>
<protein>
    <submittedName>
        <fullName evidence="2">Uncharacterized protein</fullName>
    </submittedName>
</protein>
<dbReference type="AlphaFoldDB" id="A0A517VQR4"/>
<organism evidence="2 3">
    <name type="scientific">Gimesia aquarii</name>
    <dbReference type="NCBI Taxonomy" id="2527964"/>
    <lineage>
        <taxon>Bacteria</taxon>
        <taxon>Pseudomonadati</taxon>
        <taxon>Planctomycetota</taxon>
        <taxon>Planctomycetia</taxon>
        <taxon>Planctomycetales</taxon>
        <taxon>Planctomycetaceae</taxon>
        <taxon>Gimesia</taxon>
    </lineage>
</organism>
<proteinExistence type="predicted"/>
<dbReference type="RefSeq" id="WP_144981685.1">
    <property type="nucleotide sequence ID" value="NZ_CP037920.1"/>
</dbReference>
<dbReference type="KEGG" id="gaw:V144x_08070"/>
<reference evidence="2 3" key="1">
    <citation type="submission" date="2019-03" db="EMBL/GenBank/DDBJ databases">
        <title>Deep-cultivation of Planctomycetes and their phenomic and genomic characterization uncovers novel biology.</title>
        <authorList>
            <person name="Wiegand S."/>
            <person name="Jogler M."/>
            <person name="Boedeker C."/>
            <person name="Pinto D."/>
            <person name="Vollmers J."/>
            <person name="Rivas-Marin E."/>
            <person name="Kohn T."/>
            <person name="Peeters S.H."/>
            <person name="Heuer A."/>
            <person name="Rast P."/>
            <person name="Oberbeckmann S."/>
            <person name="Bunk B."/>
            <person name="Jeske O."/>
            <person name="Meyerdierks A."/>
            <person name="Storesund J.E."/>
            <person name="Kallscheuer N."/>
            <person name="Luecker S."/>
            <person name="Lage O.M."/>
            <person name="Pohl T."/>
            <person name="Merkel B.J."/>
            <person name="Hornburger P."/>
            <person name="Mueller R.-W."/>
            <person name="Bruemmer F."/>
            <person name="Labrenz M."/>
            <person name="Spormann A.M."/>
            <person name="Op den Camp H."/>
            <person name="Overmann J."/>
            <person name="Amann R."/>
            <person name="Jetten M.S.M."/>
            <person name="Mascher T."/>
            <person name="Medema M.H."/>
            <person name="Devos D.P."/>
            <person name="Kaster A.-K."/>
            <person name="Ovreas L."/>
            <person name="Rohde M."/>
            <person name="Galperin M.Y."/>
            <person name="Jogler C."/>
        </authorList>
    </citation>
    <scope>NUCLEOTIDE SEQUENCE [LARGE SCALE GENOMIC DNA]</scope>
    <source>
        <strain evidence="2 3">V144</strain>
    </source>
</reference>
<name>A0A517VQR4_9PLAN</name>
<evidence type="ECO:0000313" key="3">
    <source>
        <dbReference type="Proteomes" id="UP000318704"/>
    </source>
</evidence>
<evidence type="ECO:0000256" key="1">
    <source>
        <dbReference type="SAM" id="Phobius"/>
    </source>
</evidence>
<keyword evidence="1" id="KW-0812">Transmembrane</keyword>
<evidence type="ECO:0000313" key="2">
    <source>
        <dbReference type="EMBL" id="QDT95365.1"/>
    </source>
</evidence>
<keyword evidence="1" id="KW-1133">Transmembrane helix</keyword>
<feature type="transmembrane region" description="Helical" evidence="1">
    <location>
        <begin position="121"/>
        <end position="145"/>
    </location>
</feature>
<keyword evidence="1" id="KW-0472">Membrane</keyword>
<accession>A0A517VQR4</accession>
<feature type="transmembrane region" description="Helical" evidence="1">
    <location>
        <begin position="39"/>
        <end position="68"/>
    </location>
</feature>